<dbReference type="Pfam" id="PF08238">
    <property type="entry name" value="Sel1"/>
    <property type="match status" value="3"/>
</dbReference>
<proteinExistence type="predicted"/>
<dbReference type="PANTHER" id="PTHR43628">
    <property type="entry name" value="ACTIVATOR OF C KINASE PROTEIN 1-RELATED"/>
    <property type="match status" value="1"/>
</dbReference>
<dbReference type="InterPro" id="IPR052945">
    <property type="entry name" value="Mitotic_Regulator"/>
</dbReference>
<dbReference type="SMART" id="SM00671">
    <property type="entry name" value="SEL1"/>
    <property type="match status" value="2"/>
</dbReference>
<evidence type="ECO:0000256" key="2">
    <source>
        <dbReference type="ARBA" id="ARBA00022771"/>
    </source>
</evidence>
<dbReference type="Pfam" id="PF00097">
    <property type="entry name" value="zf-C3HC4"/>
    <property type="match status" value="1"/>
</dbReference>
<dbReference type="OrthoDB" id="654191at2759"/>
<keyword evidence="7" id="KW-1185">Reference proteome</keyword>
<dbReference type="SMART" id="SM00184">
    <property type="entry name" value="RING"/>
    <property type="match status" value="1"/>
</dbReference>
<dbReference type="Proteomes" id="UP000324585">
    <property type="component" value="Unassembled WGS sequence"/>
</dbReference>
<dbReference type="Gene3D" id="1.25.40.10">
    <property type="entry name" value="Tetratricopeptide repeat domain"/>
    <property type="match status" value="1"/>
</dbReference>
<dbReference type="InterPro" id="IPR017907">
    <property type="entry name" value="Znf_RING_CS"/>
</dbReference>
<keyword evidence="1" id="KW-0479">Metal-binding</keyword>
<dbReference type="PROSITE" id="PS50089">
    <property type="entry name" value="ZF_RING_2"/>
    <property type="match status" value="1"/>
</dbReference>
<dbReference type="InterPro" id="IPR011990">
    <property type="entry name" value="TPR-like_helical_dom_sf"/>
</dbReference>
<evidence type="ECO:0000313" key="6">
    <source>
        <dbReference type="EMBL" id="KAA8497440.1"/>
    </source>
</evidence>
<dbReference type="InterPro" id="IPR006597">
    <property type="entry name" value="Sel1-like"/>
</dbReference>
<gene>
    <name evidence="6" type="ORF">FVE85_1169</name>
</gene>
<dbReference type="PROSITE" id="PS00518">
    <property type="entry name" value="ZF_RING_1"/>
    <property type="match status" value="1"/>
</dbReference>
<evidence type="ECO:0000256" key="3">
    <source>
        <dbReference type="ARBA" id="ARBA00022833"/>
    </source>
</evidence>
<evidence type="ECO:0000256" key="1">
    <source>
        <dbReference type="ARBA" id="ARBA00022723"/>
    </source>
</evidence>
<comment type="caution">
    <text evidence="6">The sequence shown here is derived from an EMBL/GenBank/DDBJ whole genome shotgun (WGS) entry which is preliminary data.</text>
</comment>
<dbReference type="SUPFAM" id="SSF57850">
    <property type="entry name" value="RING/U-box"/>
    <property type="match status" value="1"/>
</dbReference>
<dbReference type="Gene3D" id="3.30.40.10">
    <property type="entry name" value="Zinc/RING finger domain, C3HC4 (zinc finger)"/>
    <property type="match status" value="1"/>
</dbReference>
<reference evidence="7" key="1">
    <citation type="journal article" date="2019" name="Nat. Commun.">
        <title>Expansion of phycobilisome linker gene families in mesophilic red algae.</title>
        <authorList>
            <person name="Lee J."/>
            <person name="Kim D."/>
            <person name="Bhattacharya D."/>
            <person name="Yoon H.S."/>
        </authorList>
    </citation>
    <scope>NUCLEOTIDE SEQUENCE [LARGE SCALE GENOMIC DNA]</scope>
    <source>
        <strain evidence="7">CCMP 1328</strain>
    </source>
</reference>
<dbReference type="InterPro" id="IPR001841">
    <property type="entry name" value="Znf_RING"/>
</dbReference>
<dbReference type="GO" id="GO:0008270">
    <property type="term" value="F:zinc ion binding"/>
    <property type="evidence" value="ECO:0007669"/>
    <property type="project" value="UniProtKB-KW"/>
</dbReference>
<protein>
    <submittedName>
        <fullName evidence="6">Protein YbeQ</fullName>
    </submittedName>
</protein>
<dbReference type="InterPro" id="IPR013083">
    <property type="entry name" value="Znf_RING/FYVE/PHD"/>
</dbReference>
<dbReference type="PANTHER" id="PTHR43628:SF1">
    <property type="entry name" value="CHITIN SYNTHASE REGULATORY FACTOR 2-RELATED"/>
    <property type="match status" value="1"/>
</dbReference>
<evidence type="ECO:0000259" key="5">
    <source>
        <dbReference type="PROSITE" id="PS50089"/>
    </source>
</evidence>
<dbReference type="InterPro" id="IPR018957">
    <property type="entry name" value="Znf_C3HC4_RING-type"/>
</dbReference>
<dbReference type="AlphaFoldDB" id="A0A5J4Z2C6"/>
<feature type="domain" description="RING-type" evidence="5">
    <location>
        <begin position="12"/>
        <end position="57"/>
    </location>
</feature>
<dbReference type="SUPFAM" id="SSF81901">
    <property type="entry name" value="HCP-like"/>
    <property type="match status" value="1"/>
</dbReference>
<dbReference type="GO" id="GO:0005737">
    <property type="term" value="C:cytoplasm"/>
    <property type="evidence" value="ECO:0007669"/>
    <property type="project" value="UniProtKB-ARBA"/>
</dbReference>
<evidence type="ECO:0000256" key="4">
    <source>
        <dbReference type="PROSITE-ProRule" id="PRU00175"/>
    </source>
</evidence>
<keyword evidence="3" id="KW-0862">Zinc</keyword>
<dbReference type="EMBL" id="VRMN01000002">
    <property type="protein sequence ID" value="KAA8497440.1"/>
    <property type="molecule type" value="Genomic_DNA"/>
</dbReference>
<accession>A0A5J4Z2C6</accession>
<evidence type="ECO:0000313" key="7">
    <source>
        <dbReference type="Proteomes" id="UP000324585"/>
    </source>
</evidence>
<keyword evidence="2 4" id="KW-0863">Zinc-finger</keyword>
<name>A0A5J4Z2C6_PORPP</name>
<sequence>MDVVSLQDEVCCAICIDMLRDARFLPCFHSFCCECVASLAQHAQQTESNAITCPVCRSSCVLASSEVSALPVDRRAMRLVSVLQSKPIAPVVAPARTVSDTVVDRTHQRASPAAPFRDPLELFRRAEGQERNGSFADAFELFKAAAELGNSRAQFKLGKILRHGTHGQCADEALAIFWFQSAANQGHVLAMRHAGECFHNGHGVDRDLEQAGYWYSRAAQAGDASGRELMHAVALEQSRSAAASAVQQSAAAVDLHRDSNTGEPEDWFAKGWAAEQQGNYDETLRCWTIASELGHARATKNLDLMRSWNWSHRPQRNASSQS</sequence>
<organism evidence="6 7">
    <name type="scientific">Porphyridium purpureum</name>
    <name type="common">Red alga</name>
    <name type="synonym">Porphyridium cruentum</name>
    <dbReference type="NCBI Taxonomy" id="35688"/>
    <lineage>
        <taxon>Eukaryota</taxon>
        <taxon>Rhodophyta</taxon>
        <taxon>Bangiophyceae</taxon>
        <taxon>Porphyridiales</taxon>
        <taxon>Porphyridiaceae</taxon>
        <taxon>Porphyridium</taxon>
    </lineage>
</organism>